<evidence type="ECO:0000256" key="1">
    <source>
        <dbReference type="SAM" id="MobiDB-lite"/>
    </source>
</evidence>
<evidence type="ECO:0000313" key="3">
    <source>
        <dbReference type="Proteomes" id="UP000059188"/>
    </source>
</evidence>
<feature type="region of interest" description="Disordered" evidence="1">
    <location>
        <begin position="1"/>
        <end position="86"/>
    </location>
</feature>
<proteinExistence type="predicted"/>
<evidence type="ECO:0000313" key="2">
    <source>
        <dbReference type="EMBL" id="CEL55058.1"/>
    </source>
</evidence>
<dbReference type="OrthoDB" id="6105938at2759"/>
<accession>A0A0B7FFV3</accession>
<dbReference type="EMBL" id="LN679101">
    <property type="protein sequence ID" value="CEL55058.1"/>
    <property type="molecule type" value="Genomic_DNA"/>
</dbReference>
<feature type="compositionally biased region" description="Low complexity" evidence="1">
    <location>
        <begin position="12"/>
        <end position="35"/>
    </location>
</feature>
<reference evidence="2 3" key="1">
    <citation type="submission" date="2014-11" db="EMBL/GenBank/DDBJ databases">
        <authorList>
            <person name="Wibberg Daniel"/>
        </authorList>
    </citation>
    <scope>NUCLEOTIDE SEQUENCE [LARGE SCALE GENOMIC DNA]</scope>
    <source>
        <strain evidence="2">Rhizoctonia solani AG1-IB 7/3/14</strain>
    </source>
</reference>
<dbReference type="Proteomes" id="UP000059188">
    <property type="component" value="Unassembled WGS sequence"/>
</dbReference>
<dbReference type="AlphaFoldDB" id="A0A0B7FFV3"/>
<sequence length="184" mass="20386">METKPHLKKPKLTPVESSSSDSSDSDSDSGSSDSDPNIANPAAKLKWVNKPPAPAARNSLLSSSESFDSSDSSDSNDSDDMFPKPLNDSSVQRFFSQFPSFEYNSSQSVMSEYFCMTKSQDFKSLTPSQKKKARENLKNALAKDFGQLYRDDLDDLEAWQSLCRGLRFDNVPNSLEGCQEVSLI</sequence>
<organism evidence="2 3">
    <name type="scientific">Thanatephorus cucumeris (strain AG1-IB / isolate 7/3/14)</name>
    <name type="common">Lettuce bottom rot fungus</name>
    <name type="synonym">Rhizoctonia solani</name>
    <dbReference type="NCBI Taxonomy" id="1108050"/>
    <lineage>
        <taxon>Eukaryota</taxon>
        <taxon>Fungi</taxon>
        <taxon>Dikarya</taxon>
        <taxon>Basidiomycota</taxon>
        <taxon>Agaricomycotina</taxon>
        <taxon>Agaricomycetes</taxon>
        <taxon>Cantharellales</taxon>
        <taxon>Ceratobasidiaceae</taxon>
        <taxon>Rhizoctonia</taxon>
        <taxon>Rhizoctonia solani AG-1</taxon>
    </lineage>
</organism>
<keyword evidence="3" id="KW-1185">Reference proteome</keyword>
<name>A0A0B7FFV3_THACB</name>
<protein>
    <submittedName>
        <fullName evidence="2">Uncharacterized protein</fullName>
    </submittedName>
</protein>
<feature type="compositionally biased region" description="Low complexity" evidence="1">
    <location>
        <begin position="58"/>
        <end position="73"/>
    </location>
</feature>
<gene>
    <name evidence="2" type="ORF">RSOLAG1IB_01066</name>
</gene>
<feature type="compositionally biased region" description="Basic residues" evidence="1">
    <location>
        <begin position="1"/>
        <end position="11"/>
    </location>
</feature>